<accession>A0ACB7S3K5</accession>
<evidence type="ECO:0000313" key="2">
    <source>
        <dbReference type="Proteomes" id="UP000821845"/>
    </source>
</evidence>
<name>A0ACB7S3K5_HYAAI</name>
<organism evidence="1 2">
    <name type="scientific">Hyalomma asiaticum</name>
    <name type="common">Tick</name>
    <dbReference type="NCBI Taxonomy" id="266040"/>
    <lineage>
        <taxon>Eukaryota</taxon>
        <taxon>Metazoa</taxon>
        <taxon>Ecdysozoa</taxon>
        <taxon>Arthropoda</taxon>
        <taxon>Chelicerata</taxon>
        <taxon>Arachnida</taxon>
        <taxon>Acari</taxon>
        <taxon>Parasitiformes</taxon>
        <taxon>Ixodida</taxon>
        <taxon>Ixodoidea</taxon>
        <taxon>Ixodidae</taxon>
        <taxon>Hyalomminae</taxon>
        <taxon>Hyalomma</taxon>
    </lineage>
</organism>
<protein>
    <submittedName>
        <fullName evidence="1">Uncharacterized protein</fullName>
    </submittedName>
</protein>
<proteinExistence type="predicted"/>
<gene>
    <name evidence="1" type="ORF">HPB50_014118</name>
</gene>
<evidence type="ECO:0000313" key="1">
    <source>
        <dbReference type="EMBL" id="KAH6928309.1"/>
    </source>
</evidence>
<dbReference type="EMBL" id="CM023486">
    <property type="protein sequence ID" value="KAH6928309.1"/>
    <property type="molecule type" value="Genomic_DNA"/>
</dbReference>
<reference evidence="1" key="1">
    <citation type="submission" date="2020-05" db="EMBL/GenBank/DDBJ databases">
        <title>Large-scale comparative analyses of tick genomes elucidate their genetic diversity and vector capacities.</title>
        <authorList>
            <person name="Jia N."/>
            <person name="Wang J."/>
            <person name="Shi W."/>
            <person name="Du L."/>
            <person name="Sun Y."/>
            <person name="Zhan W."/>
            <person name="Jiang J."/>
            <person name="Wang Q."/>
            <person name="Zhang B."/>
            <person name="Ji P."/>
            <person name="Sakyi L.B."/>
            <person name="Cui X."/>
            <person name="Yuan T."/>
            <person name="Jiang B."/>
            <person name="Yang W."/>
            <person name="Lam T.T.-Y."/>
            <person name="Chang Q."/>
            <person name="Ding S."/>
            <person name="Wang X."/>
            <person name="Zhu J."/>
            <person name="Ruan X."/>
            <person name="Zhao L."/>
            <person name="Wei J."/>
            <person name="Que T."/>
            <person name="Du C."/>
            <person name="Cheng J."/>
            <person name="Dai P."/>
            <person name="Han X."/>
            <person name="Huang E."/>
            <person name="Gao Y."/>
            <person name="Liu J."/>
            <person name="Shao H."/>
            <person name="Ye R."/>
            <person name="Li L."/>
            <person name="Wei W."/>
            <person name="Wang X."/>
            <person name="Wang C."/>
            <person name="Yang T."/>
            <person name="Huo Q."/>
            <person name="Li W."/>
            <person name="Guo W."/>
            <person name="Chen H."/>
            <person name="Zhou L."/>
            <person name="Ni X."/>
            <person name="Tian J."/>
            <person name="Zhou Y."/>
            <person name="Sheng Y."/>
            <person name="Liu T."/>
            <person name="Pan Y."/>
            <person name="Xia L."/>
            <person name="Li J."/>
            <person name="Zhao F."/>
            <person name="Cao W."/>
        </authorList>
    </citation>
    <scope>NUCLEOTIDE SEQUENCE</scope>
    <source>
        <strain evidence="1">Hyas-2018</strain>
    </source>
</reference>
<sequence>MALPGRTCLRKRTENFRGRFGFNPRIFTALAEKTKDMDEFSCHGGIVFDEMKISEHLDVNTTGDLEGFVNLGDFTPDSQKELCDHGMVEHLYASFQVQPGLALVG</sequence>
<comment type="caution">
    <text evidence="1">The sequence shown here is derived from an EMBL/GenBank/DDBJ whole genome shotgun (WGS) entry which is preliminary data.</text>
</comment>
<dbReference type="Proteomes" id="UP000821845">
    <property type="component" value="Chromosome 6"/>
</dbReference>
<keyword evidence="2" id="KW-1185">Reference proteome</keyword>